<dbReference type="Pfam" id="PF01103">
    <property type="entry name" value="Omp85"/>
    <property type="match status" value="1"/>
</dbReference>
<dbReference type="Proteomes" id="UP000039324">
    <property type="component" value="Unassembled WGS sequence"/>
</dbReference>
<dbReference type="Gene3D" id="3.10.20.310">
    <property type="entry name" value="membrane protein fhac"/>
    <property type="match status" value="1"/>
</dbReference>
<protein>
    <recommendedName>
        <fullName evidence="10">Bacterial surface antigen (D15) domain-containing protein</fullName>
    </recommendedName>
</protein>
<dbReference type="PANTHER" id="PTHR12815">
    <property type="entry name" value="SORTING AND ASSEMBLY MACHINERY SAMM50 PROTEIN FAMILY MEMBER"/>
    <property type="match status" value="1"/>
</dbReference>
<keyword evidence="4" id="KW-0812">Transmembrane</keyword>
<evidence type="ECO:0000313" key="8">
    <source>
        <dbReference type="EMBL" id="CEO97598.1"/>
    </source>
</evidence>
<sequence>LPLSQDRAVAVSSAVVRDKATVSKSRELHTAGSGFAQEARARMTAPLPDDDDDIQVSVEDVLQYADVHVGNIKVTGNVKTNTAFILNEIDLQGVRSLSDIVESCQYAHEDLKQLGIFETVNISLEKGSKGGAVDITVDVKEAQPLQVSTGAEFDSVESSLKLEGVYRNAFGRAESIRLSGLYGLNESGAFDIGYHKPRLYGTRGTLDTNAFLTQINRSRFSSHILGVRGFSAHAVDPTGTFSLGYEGVLRDVIVSGKEASRSIVRDARTSVKSSIITRIALDTRDSPFLPSKGSLLSIKNEFAIPIGGDATFVKCNVDSQFYQPLGQYFTFGLSVKSGLLLPCLYGTAPRPSHGQGTSQTQLPDRFLYGGPLELRGFGQHSVGPRDGKDMLGGDALLAGAANLTFALPHPLLRQLDIRGHIFANCANVVSLTDGSPKRGQLRKLLADMRASVGIGVVIPTPAGRVELNYARPVKAFPHDRTHQFQFGISANFL</sequence>
<evidence type="ECO:0000256" key="3">
    <source>
        <dbReference type="ARBA" id="ARBA00022452"/>
    </source>
</evidence>
<dbReference type="OMA" id="SGIWRQI"/>
<organism evidence="8 9">
    <name type="scientific">Plasmodiophora brassicae</name>
    <name type="common">Clubroot disease agent</name>
    <dbReference type="NCBI Taxonomy" id="37360"/>
    <lineage>
        <taxon>Eukaryota</taxon>
        <taxon>Sar</taxon>
        <taxon>Rhizaria</taxon>
        <taxon>Endomyxa</taxon>
        <taxon>Phytomyxea</taxon>
        <taxon>Plasmodiophorida</taxon>
        <taxon>Plasmodiophoridae</taxon>
        <taxon>Plasmodiophora</taxon>
    </lineage>
</organism>
<dbReference type="InterPro" id="IPR039910">
    <property type="entry name" value="D15-like"/>
</dbReference>
<dbReference type="PANTHER" id="PTHR12815:SF18">
    <property type="entry name" value="SORTING AND ASSEMBLY MACHINERY COMPONENT 50 HOMOLOG"/>
    <property type="match status" value="1"/>
</dbReference>
<reference evidence="8 9" key="1">
    <citation type="submission" date="2015-02" db="EMBL/GenBank/DDBJ databases">
        <authorList>
            <person name="Chooi Y.-H."/>
        </authorList>
    </citation>
    <scope>NUCLEOTIDE SEQUENCE [LARGE SCALE GENOMIC DNA]</scope>
    <source>
        <strain evidence="8">E3</strain>
    </source>
</reference>
<keyword evidence="9" id="KW-1185">Reference proteome</keyword>
<name>A0A0G4IQJ9_PLABS</name>
<proteinExistence type="inferred from homology"/>
<comment type="subcellular location">
    <subcellularLocation>
        <location evidence="1">Mitochondrion outer membrane</location>
        <topology evidence="1">Multi-pass membrane protein</topology>
    </subcellularLocation>
</comment>
<dbReference type="GO" id="GO:0005741">
    <property type="term" value="C:mitochondrial outer membrane"/>
    <property type="evidence" value="ECO:0007669"/>
    <property type="project" value="UniProtKB-SubCell"/>
</dbReference>
<keyword evidence="5" id="KW-0472">Membrane</keyword>
<dbReference type="Pfam" id="PF07244">
    <property type="entry name" value="POTRA"/>
    <property type="match status" value="1"/>
</dbReference>
<dbReference type="OrthoDB" id="1724197at2759"/>
<dbReference type="InterPro" id="IPR000184">
    <property type="entry name" value="Bac_surfAg_D15"/>
</dbReference>
<evidence type="ECO:0000259" key="6">
    <source>
        <dbReference type="Pfam" id="PF01103"/>
    </source>
</evidence>
<dbReference type="Gene3D" id="2.40.160.50">
    <property type="entry name" value="membrane protein fhac: a member of the omp85/tpsb transporter family"/>
    <property type="match status" value="1"/>
</dbReference>
<dbReference type="STRING" id="37360.A0A0G4IQJ9"/>
<evidence type="ECO:0000256" key="4">
    <source>
        <dbReference type="ARBA" id="ARBA00022692"/>
    </source>
</evidence>
<evidence type="ECO:0000313" key="9">
    <source>
        <dbReference type="Proteomes" id="UP000039324"/>
    </source>
</evidence>
<evidence type="ECO:0000256" key="5">
    <source>
        <dbReference type="ARBA" id="ARBA00023136"/>
    </source>
</evidence>
<evidence type="ECO:0000256" key="1">
    <source>
        <dbReference type="ARBA" id="ARBA00004374"/>
    </source>
</evidence>
<evidence type="ECO:0000259" key="7">
    <source>
        <dbReference type="Pfam" id="PF07244"/>
    </source>
</evidence>
<evidence type="ECO:0008006" key="10">
    <source>
        <dbReference type="Google" id="ProtNLM"/>
    </source>
</evidence>
<accession>A0A0G4IQJ9</accession>
<dbReference type="InterPro" id="IPR010827">
    <property type="entry name" value="BamA/TamA_POTRA"/>
</dbReference>
<dbReference type="EMBL" id="CDSF01000079">
    <property type="protein sequence ID" value="CEO97598.1"/>
    <property type="molecule type" value="Genomic_DNA"/>
</dbReference>
<feature type="domain" description="Bacterial surface antigen (D15)" evidence="6">
    <location>
        <begin position="168"/>
        <end position="492"/>
    </location>
</feature>
<gene>
    <name evidence="8" type="ORF">PBRA_000943</name>
</gene>
<dbReference type="AlphaFoldDB" id="A0A0G4IQJ9"/>
<feature type="non-terminal residue" evidence="8">
    <location>
        <position position="1"/>
    </location>
</feature>
<keyword evidence="3" id="KW-1134">Transmembrane beta strand</keyword>
<feature type="domain" description="POTRA" evidence="7">
    <location>
        <begin position="68"/>
        <end position="141"/>
    </location>
</feature>
<evidence type="ECO:0000256" key="2">
    <source>
        <dbReference type="ARBA" id="ARBA00010913"/>
    </source>
</evidence>
<comment type="similarity">
    <text evidence="2">Belongs to the SAM50/omp85 family.</text>
</comment>